<dbReference type="Gene3D" id="3.30.565.10">
    <property type="entry name" value="Histidine kinase-like ATPase, C-terminal domain"/>
    <property type="match status" value="1"/>
</dbReference>
<dbReference type="AlphaFoldDB" id="A0A0F7U481"/>
<reference evidence="3" key="1">
    <citation type="journal article" date="2015" name="Genome Announc.">
        <title>Draft genome sequence of the fungus Penicillium brasilianum MG11.</title>
        <authorList>
            <person name="Horn F."/>
            <person name="Linde J."/>
            <person name="Mattern D.J."/>
            <person name="Walther G."/>
            <person name="Guthke R."/>
            <person name="Brakhage A.A."/>
            <person name="Valiante V."/>
        </authorList>
    </citation>
    <scope>NUCLEOTIDE SEQUENCE [LARGE SCALE GENOMIC DNA]</scope>
    <source>
        <strain evidence="3">MG11</strain>
    </source>
</reference>
<dbReference type="Proteomes" id="UP000042958">
    <property type="component" value="Unassembled WGS sequence"/>
</dbReference>
<feature type="domain" description="Sacsin/Nov" evidence="1">
    <location>
        <begin position="62"/>
        <end position="146"/>
    </location>
</feature>
<name>A0A0F7U481_PENBI</name>
<dbReference type="PANTHER" id="PTHR32387">
    <property type="entry name" value="WU:FJ29H11"/>
    <property type="match status" value="1"/>
</dbReference>
<dbReference type="NCBIfam" id="NF047352">
    <property type="entry name" value="P_loop_sacsin"/>
    <property type="match status" value="1"/>
</dbReference>
<sequence>MSTRETAKKAVEGIAAKLGYVDLAILDRIGNLLPEERRIIEQSLRAKDEQKGHSIKTLARNLYSSNARFLFELLQNADDNRFTLAREHNELPFISFNVYPDRIIVEYNEDGFRIEDLSAICSVGESTKAASHSYIGAKGIGFKSVFIAAWKVQIQSGNFSFHFKHKIGDLGLGMVLPDWEDSEYECPDRLTRITLYLHTEGEPHALEHFRQTIFQQLGDLQQTSLLFFAEPQADRNLLLRWQWWDEAI</sequence>
<organism evidence="2 3">
    <name type="scientific">Penicillium brasilianum</name>
    <dbReference type="NCBI Taxonomy" id="104259"/>
    <lineage>
        <taxon>Eukaryota</taxon>
        <taxon>Fungi</taxon>
        <taxon>Dikarya</taxon>
        <taxon>Ascomycota</taxon>
        <taxon>Pezizomycotina</taxon>
        <taxon>Eurotiomycetes</taxon>
        <taxon>Eurotiomycetidae</taxon>
        <taxon>Eurotiales</taxon>
        <taxon>Aspergillaceae</taxon>
        <taxon>Penicillium</taxon>
    </lineage>
</organism>
<dbReference type="SUPFAM" id="SSF55874">
    <property type="entry name" value="ATPase domain of HSP90 chaperone/DNA topoisomerase II/histidine kinase"/>
    <property type="match status" value="1"/>
</dbReference>
<protein>
    <recommendedName>
        <fullName evidence="1">Sacsin/Nov domain-containing protein</fullName>
    </recommendedName>
</protein>
<dbReference type="InterPro" id="IPR052957">
    <property type="entry name" value="Auxin_embryo_med"/>
</dbReference>
<gene>
    <name evidence="2" type="ORF">PMG11_11007</name>
</gene>
<evidence type="ECO:0000313" key="3">
    <source>
        <dbReference type="Proteomes" id="UP000042958"/>
    </source>
</evidence>
<proteinExistence type="predicted"/>
<evidence type="ECO:0000259" key="1">
    <source>
        <dbReference type="Pfam" id="PF25794"/>
    </source>
</evidence>
<dbReference type="STRING" id="104259.A0A0F7U481"/>
<dbReference type="Pfam" id="PF25794">
    <property type="entry name" value="SACS"/>
    <property type="match status" value="1"/>
</dbReference>
<evidence type="ECO:0000313" key="2">
    <source>
        <dbReference type="EMBL" id="CEJ62510.1"/>
    </source>
</evidence>
<dbReference type="InterPro" id="IPR036890">
    <property type="entry name" value="HATPase_C_sf"/>
</dbReference>
<dbReference type="InterPro" id="IPR058210">
    <property type="entry name" value="SACS/Nov_dom"/>
</dbReference>
<dbReference type="OrthoDB" id="1262810at2759"/>
<dbReference type="PANTHER" id="PTHR32387:SF0">
    <property type="entry name" value="PROTEIN NO VEIN"/>
    <property type="match status" value="1"/>
</dbReference>
<dbReference type="EMBL" id="CDHK01000017">
    <property type="protein sequence ID" value="CEJ62510.1"/>
    <property type="molecule type" value="Genomic_DNA"/>
</dbReference>
<keyword evidence="3" id="KW-1185">Reference proteome</keyword>
<accession>A0A0F7U481</accession>